<keyword evidence="3" id="KW-0067">ATP-binding</keyword>
<dbReference type="EMBL" id="JAGHQM010000193">
    <property type="protein sequence ID" value="KAH0563506.1"/>
    <property type="molecule type" value="Genomic_DNA"/>
</dbReference>
<evidence type="ECO:0000259" key="4">
    <source>
        <dbReference type="PROSITE" id="PS51194"/>
    </source>
</evidence>
<dbReference type="Pfam" id="PF00176">
    <property type="entry name" value="SNF2-rel_dom"/>
    <property type="match status" value="1"/>
</dbReference>
<organism evidence="5 6">
    <name type="scientific">Trichoglossum hirsutum</name>
    <dbReference type="NCBI Taxonomy" id="265104"/>
    <lineage>
        <taxon>Eukaryota</taxon>
        <taxon>Fungi</taxon>
        <taxon>Dikarya</taxon>
        <taxon>Ascomycota</taxon>
        <taxon>Pezizomycotina</taxon>
        <taxon>Geoglossomycetes</taxon>
        <taxon>Geoglossales</taxon>
        <taxon>Geoglossaceae</taxon>
        <taxon>Trichoglossum</taxon>
    </lineage>
</organism>
<comment type="caution">
    <text evidence="5">The sequence shown here is derived from an EMBL/GenBank/DDBJ whole genome shotgun (WGS) entry which is preliminary data.</text>
</comment>
<dbReference type="InterPro" id="IPR027417">
    <property type="entry name" value="P-loop_NTPase"/>
</dbReference>
<dbReference type="Gene3D" id="3.40.50.10810">
    <property type="entry name" value="Tandem AAA-ATPase domain"/>
    <property type="match status" value="1"/>
</dbReference>
<dbReference type="PANTHER" id="PTHR45626">
    <property type="entry name" value="TRANSCRIPTION TERMINATION FACTOR 2-RELATED"/>
    <property type="match status" value="1"/>
</dbReference>
<evidence type="ECO:0000313" key="6">
    <source>
        <dbReference type="Proteomes" id="UP000750711"/>
    </source>
</evidence>
<dbReference type="PROSITE" id="PS51194">
    <property type="entry name" value="HELICASE_CTER"/>
    <property type="match status" value="1"/>
</dbReference>
<evidence type="ECO:0000313" key="5">
    <source>
        <dbReference type="EMBL" id="KAH0563506.1"/>
    </source>
</evidence>
<keyword evidence="2" id="KW-0378">Hydrolase</keyword>
<dbReference type="SUPFAM" id="SSF52540">
    <property type="entry name" value="P-loop containing nucleoside triphosphate hydrolases"/>
    <property type="match status" value="1"/>
</dbReference>
<dbReference type="GO" id="GO:0005524">
    <property type="term" value="F:ATP binding"/>
    <property type="evidence" value="ECO:0007669"/>
    <property type="project" value="UniProtKB-KW"/>
</dbReference>
<accession>A0A9P8LF80</accession>
<dbReference type="InterPro" id="IPR000330">
    <property type="entry name" value="SNF2_N"/>
</dbReference>
<dbReference type="GO" id="GO:0016787">
    <property type="term" value="F:hydrolase activity"/>
    <property type="evidence" value="ECO:0007669"/>
    <property type="project" value="UniProtKB-KW"/>
</dbReference>
<evidence type="ECO:0000256" key="3">
    <source>
        <dbReference type="ARBA" id="ARBA00022840"/>
    </source>
</evidence>
<dbReference type="GO" id="GO:0005634">
    <property type="term" value="C:nucleus"/>
    <property type="evidence" value="ECO:0007669"/>
    <property type="project" value="TreeGrafter"/>
</dbReference>
<feature type="domain" description="Helicase C-terminal" evidence="4">
    <location>
        <begin position="274"/>
        <end position="434"/>
    </location>
</feature>
<gene>
    <name evidence="5" type="ORF">GP486_001927</name>
</gene>
<dbReference type="GO" id="GO:0006281">
    <property type="term" value="P:DNA repair"/>
    <property type="evidence" value="ECO:0007669"/>
    <property type="project" value="TreeGrafter"/>
</dbReference>
<dbReference type="CDD" id="cd18793">
    <property type="entry name" value="SF2_C_SNF"/>
    <property type="match status" value="1"/>
</dbReference>
<dbReference type="Gene3D" id="3.40.50.300">
    <property type="entry name" value="P-loop containing nucleotide triphosphate hydrolases"/>
    <property type="match status" value="1"/>
</dbReference>
<keyword evidence="6" id="KW-1185">Reference proteome</keyword>
<evidence type="ECO:0000256" key="2">
    <source>
        <dbReference type="ARBA" id="ARBA00022801"/>
    </source>
</evidence>
<dbReference type="Proteomes" id="UP000750711">
    <property type="component" value="Unassembled WGS sequence"/>
</dbReference>
<dbReference type="GO" id="GO:0008094">
    <property type="term" value="F:ATP-dependent activity, acting on DNA"/>
    <property type="evidence" value="ECO:0007669"/>
    <property type="project" value="TreeGrafter"/>
</dbReference>
<dbReference type="InterPro" id="IPR049730">
    <property type="entry name" value="SNF2/RAD54-like_C"/>
</dbReference>
<dbReference type="InterPro" id="IPR038718">
    <property type="entry name" value="SNF2-like_sf"/>
</dbReference>
<evidence type="ECO:0000256" key="1">
    <source>
        <dbReference type="ARBA" id="ARBA00022741"/>
    </source>
</evidence>
<sequence>MLLAHVIRNLSTKQFRAVNKIPAYIRWCLSGTPIQNTLIDLGALVAFLGVPILKEPATFRKYIDNSSHSLKANSQNEFKNLRFLLGSICLRRSKTILPLFGLKMEERRPQFSTREREEYRQLQIKCKRAIDLAVSGHNTKETHQSVIEALLRLRLFCNNGSTEESDKSSPFPRDPEETLSMLQQSGDAICQYCSCDILSMSGSGSPEPVHLTECCRVVCGECRIQYQHDLENAQASGKNSCPFCSDGHGVDNILPKETGDRMAIAAARKIYPSKLMVLLEDIQRNSLQEKSIIFSFWKKSLNLVGDLFKANDVRYYCVDGSLSLGKRKAVLSEFQGSQEVGVLIMTLGTGAVGLNNLSVASRIYLLEPQWNPSVENQAIGRIFRLGQGKPVTVIRYIMDKTIEESVESKQLRKLRLARGGFDSKSSTQRIEQLQQLKALVLHS</sequence>
<dbReference type="InterPro" id="IPR050628">
    <property type="entry name" value="SNF2_RAD54_helicase_TF"/>
</dbReference>
<dbReference type="InterPro" id="IPR001650">
    <property type="entry name" value="Helicase_C-like"/>
</dbReference>
<dbReference type="PANTHER" id="PTHR45626:SF52">
    <property type="entry name" value="SINGLE-STRANDED DNA-DEPENDENT ATPASE (EUROFUNG)"/>
    <property type="match status" value="1"/>
</dbReference>
<keyword evidence="1" id="KW-0547">Nucleotide-binding</keyword>
<reference evidence="5" key="1">
    <citation type="submission" date="2021-03" db="EMBL/GenBank/DDBJ databases">
        <title>Comparative genomics and phylogenomic investigation of the class Geoglossomycetes provide insights into ecological specialization and systematics.</title>
        <authorList>
            <person name="Melie T."/>
            <person name="Pirro S."/>
            <person name="Miller A.N."/>
            <person name="Quandt A."/>
        </authorList>
    </citation>
    <scope>NUCLEOTIDE SEQUENCE</scope>
    <source>
        <strain evidence="5">CAQ_001_2017</strain>
    </source>
</reference>
<name>A0A9P8LF80_9PEZI</name>
<dbReference type="SMART" id="SM00490">
    <property type="entry name" value="HELICc"/>
    <property type="match status" value="1"/>
</dbReference>
<protein>
    <recommendedName>
        <fullName evidence="4">Helicase C-terminal domain-containing protein</fullName>
    </recommendedName>
</protein>
<proteinExistence type="predicted"/>
<dbReference type="Pfam" id="PF00271">
    <property type="entry name" value="Helicase_C"/>
    <property type="match status" value="1"/>
</dbReference>
<dbReference type="AlphaFoldDB" id="A0A9P8LF80"/>